<keyword evidence="3 10" id="KW-0132">Cell division</keyword>
<dbReference type="InterPro" id="IPR036565">
    <property type="entry name" value="Mur-like_cat_sf"/>
</dbReference>
<keyword evidence="8 10" id="KW-0131">Cell cycle</keyword>
<dbReference type="EC" id="6.3.2.10" evidence="10 11"/>
<dbReference type="GO" id="GO:0009252">
    <property type="term" value="P:peptidoglycan biosynthetic process"/>
    <property type="evidence" value="ECO:0007669"/>
    <property type="project" value="UniProtKB-UniRule"/>
</dbReference>
<keyword evidence="6 10" id="KW-0133">Cell shape</keyword>
<evidence type="ECO:0000259" key="13">
    <source>
        <dbReference type="Pfam" id="PF01225"/>
    </source>
</evidence>
<dbReference type="RefSeq" id="WP_062978791.1">
    <property type="nucleotide sequence ID" value="NZ_JAAXOT010000011.1"/>
</dbReference>
<dbReference type="SUPFAM" id="SSF53623">
    <property type="entry name" value="MurD-like peptide ligases, catalytic domain"/>
    <property type="match status" value="1"/>
</dbReference>
<dbReference type="InterPro" id="IPR036615">
    <property type="entry name" value="Mur_ligase_C_dom_sf"/>
</dbReference>
<dbReference type="GO" id="GO:0047480">
    <property type="term" value="F:UDP-N-acetylmuramoyl-tripeptide-D-alanyl-D-alanine ligase activity"/>
    <property type="evidence" value="ECO:0007669"/>
    <property type="project" value="UniProtKB-UniRule"/>
</dbReference>
<comment type="similarity">
    <text evidence="10">Belongs to the MurCDEF family. MurF subfamily.</text>
</comment>
<evidence type="ECO:0000256" key="3">
    <source>
        <dbReference type="ARBA" id="ARBA00022618"/>
    </source>
</evidence>
<dbReference type="InterPro" id="IPR005863">
    <property type="entry name" value="UDP-N-AcMur_synth"/>
</dbReference>
<gene>
    <name evidence="10" type="primary">murF</name>
    <name evidence="16" type="ORF">HGA15_21830</name>
</gene>
<feature type="domain" description="Mur ligase central" evidence="15">
    <location>
        <begin position="141"/>
        <end position="328"/>
    </location>
</feature>
<dbReference type="EMBL" id="JAAXOT010000011">
    <property type="protein sequence ID" value="NKY58739.1"/>
    <property type="molecule type" value="Genomic_DNA"/>
</dbReference>
<evidence type="ECO:0000259" key="15">
    <source>
        <dbReference type="Pfam" id="PF08245"/>
    </source>
</evidence>
<dbReference type="InterPro" id="IPR035911">
    <property type="entry name" value="MurE/MurF_N"/>
</dbReference>
<dbReference type="Pfam" id="PF01225">
    <property type="entry name" value="Mur_ligase"/>
    <property type="match status" value="1"/>
</dbReference>
<dbReference type="PANTHER" id="PTHR43024:SF1">
    <property type="entry name" value="UDP-N-ACETYLMURAMOYL-TRIPEPTIDE--D-ALANYL-D-ALANINE LIGASE"/>
    <property type="match status" value="1"/>
</dbReference>
<feature type="domain" description="Mur ligase C-terminal" evidence="14">
    <location>
        <begin position="351"/>
        <end position="483"/>
    </location>
</feature>
<evidence type="ECO:0000256" key="7">
    <source>
        <dbReference type="ARBA" id="ARBA00022984"/>
    </source>
</evidence>
<dbReference type="Proteomes" id="UP000570678">
    <property type="component" value="Unassembled WGS sequence"/>
</dbReference>
<comment type="catalytic activity">
    <reaction evidence="10 11">
        <text>D-alanyl-D-alanine + UDP-N-acetyl-alpha-D-muramoyl-L-alanyl-gamma-D-glutamyl-meso-2,6-diaminopimelate + ATP = UDP-N-acetyl-alpha-D-muramoyl-L-alanyl-gamma-D-glutamyl-meso-2,6-diaminopimeloyl-D-alanyl-D-alanine + ADP + phosphate + H(+)</text>
        <dbReference type="Rhea" id="RHEA:28374"/>
        <dbReference type="ChEBI" id="CHEBI:15378"/>
        <dbReference type="ChEBI" id="CHEBI:30616"/>
        <dbReference type="ChEBI" id="CHEBI:43474"/>
        <dbReference type="ChEBI" id="CHEBI:57822"/>
        <dbReference type="ChEBI" id="CHEBI:61386"/>
        <dbReference type="ChEBI" id="CHEBI:83905"/>
        <dbReference type="ChEBI" id="CHEBI:456216"/>
        <dbReference type="EC" id="6.3.2.10"/>
    </reaction>
</comment>
<dbReference type="Pfam" id="PF02875">
    <property type="entry name" value="Mur_ligase_C"/>
    <property type="match status" value="1"/>
</dbReference>
<dbReference type="InterPro" id="IPR051046">
    <property type="entry name" value="MurCDEF_CellWall_CoF430Synth"/>
</dbReference>
<evidence type="ECO:0000256" key="11">
    <source>
        <dbReference type="RuleBase" id="RU004136"/>
    </source>
</evidence>
<dbReference type="InterPro" id="IPR013221">
    <property type="entry name" value="Mur_ligase_cen"/>
</dbReference>
<keyword evidence="9 10" id="KW-0961">Cell wall biogenesis/degradation</keyword>
<dbReference type="SUPFAM" id="SSF63418">
    <property type="entry name" value="MurE/MurF N-terminal domain"/>
    <property type="match status" value="1"/>
</dbReference>
<dbReference type="InterPro" id="IPR004101">
    <property type="entry name" value="Mur_ligase_C"/>
</dbReference>
<dbReference type="Gene3D" id="3.40.1390.10">
    <property type="entry name" value="MurE/MurF, N-terminal domain"/>
    <property type="match status" value="1"/>
</dbReference>
<feature type="domain" description="Mur ligase N-terminal catalytic" evidence="13">
    <location>
        <begin position="40"/>
        <end position="95"/>
    </location>
</feature>
<evidence type="ECO:0000256" key="8">
    <source>
        <dbReference type="ARBA" id="ARBA00023306"/>
    </source>
</evidence>
<evidence type="ECO:0000313" key="16">
    <source>
        <dbReference type="EMBL" id="NKY58739.1"/>
    </source>
</evidence>
<evidence type="ECO:0000256" key="2">
    <source>
        <dbReference type="ARBA" id="ARBA00022598"/>
    </source>
</evidence>
<evidence type="ECO:0000256" key="1">
    <source>
        <dbReference type="ARBA" id="ARBA00022490"/>
    </source>
</evidence>
<proteinExistence type="inferred from homology"/>
<dbReference type="GO" id="GO:0008360">
    <property type="term" value="P:regulation of cell shape"/>
    <property type="evidence" value="ECO:0007669"/>
    <property type="project" value="UniProtKB-KW"/>
</dbReference>
<dbReference type="NCBIfam" id="TIGR01143">
    <property type="entry name" value="murF"/>
    <property type="match status" value="1"/>
</dbReference>
<dbReference type="PANTHER" id="PTHR43024">
    <property type="entry name" value="UDP-N-ACETYLMURAMOYL-TRIPEPTIDE--D-ALANYL-D-ALANINE LIGASE"/>
    <property type="match status" value="1"/>
</dbReference>
<feature type="region of interest" description="Disordered" evidence="12">
    <location>
        <begin position="501"/>
        <end position="524"/>
    </location>
</feature>
<dbReference type="HAMAP" id="MF_02019">
    <property type="entry name" value="MurF"/>
    <property type="match status" value="1"/>
</dbReference>
<evidence type="ECO:0000256" key="12">
    <source>
        <dbReference type="SAM" id="MobiDB-lite"/>
    </source>
</evidence>
<evidence type="ECO:0000259" key="14">
    <source>
        <dbReference type="Pfam" id="PF02875"/>
    </source>
</evidence>
<protein>
    <recommendedName>
        <fullName evidence="10 11">UDP-N-acetylmuramoyl-tripeptide--D-alanyl-D-alanine ligase</fullName>
        <ecNumber evidence="10 11">6.3.2.10</ecNumber>
    </recommendedName>
    <alternativeName>
        <fullName evidence="10">D-alanyl-D-alanine-adding enzyme</fullName>
    </alternativeName>
</protein>
<evidence type="ECO:0000256" key="10">
    <source>
        <dbReference type="HAMAP-Rule" id="MF_02019"/>
    </source>
</evidence>
<comment type="function">
    <text evidence="10 11">Involved in cell wall formation. Catalyzes the final step in the synthesis of UDP-N-acetylmuramoyl-pentapeptide, the precursor of murein.</text>
</comment>
<dbReference type="AlphaFoldDB" id="A0A846YP69"/>
<dbReference type="Gene3D" id="3.90.190.20">
    <property type="entry name" value="Mur ligase, C-terminal domain"/>
    <property type="match status" value="1"/>
</dbReference>
<evidence type="ECO:0000313" key="17">
    <source>
        <dbReference type="Proteomes" id="UP000570678"/>
    </source>
</evidence>
<sequence>MPDSPSRPLGAGFTLREVAEIVGGELHDVDDPEAVVTGSVEFDSRRTGSGGLFVALPGERADGHDFAATALAAGAVAVLAARPVGVPAVVVPPVSASSTNALALEHDSDGSGAAVLAALAALAAAHVRRLVAAGGLTVIGVTGSSGKTSTKDLLASVLAPLGPVVAPPGSFNNELGHPWTALRAGPDTRFLVLEMSARGPGHIAALARVAPPSIGVVLNVGTAHLGEFGSREAIAATKGELVEALPDTGLAVLNADDSQVSAMAARTSARVLMVGQSAGAQVRAEGVTLDEQARASFTLRTPQGDRDITLAVHGEHQVGNALSAAAVALECGADLDTLAAALAGAHAVSARRMDVRTSAAGVTVINDSYNANPDSMRAALKALVTMARSGDTARRSWAVLGEMAELGPESVVEHDGIGRLAVRLDVDRLIVVGTGRPSRGMHQGAVMEGSWGEESVLVPDIEAAVQLLDAEVEAGDVVLVKASQSVGLWAVAEKLLAAGSKKTGAGTPAPGGSTADGAGTEAVR</sequence>
<keyword evidence="7 10" id="KW-0573">Peptidoglycan synthesis</keyword>
<keyword evidence="4 10" id="KW-0547">Nucleotide-binding</keyword>
<evidence type="ECO:0000256" key="5">
    <source>
        <dbReference type="ARBA" id="ARBA00022840"/>
    </source>
</evidence>
<organism evidence="16 17">
    <name type="scientific">Nocardia flavorosea</name>
    <dbReference type="NCBI Taxonomy" id="53429"/>
    <lineage>
        <taxon>Bacteria</taxon>
        <taxon>Bacillati</taxon>
        <taxon>Actinomycetota</taxon>
        <taxon>Actinomycetes</taxon>
        <taxon>Mycobacteriales</taxon>
        <taxon>Nocardiaceae</taxon>
        <taxon>Nocardia</taxon>
    </lineage>
</organism>
<evidence type="ECO:0000256" key="4">
    <source>
        <dbReference type="ARBA" id="ARBA00022741"/>
    </source>
</evidence>
<evidence type="ECO:0000256" key="9">
    <source>
        <dbReference type="ARBA" id="ARBA00023316"/>
    </source>
</evidence>
<dbReference type="Gene3D" id="3.40.1190.10">
    <property type="entry name" value="Mur-like, catalytic domain"/>
    <property type="match status" value="1"/>
</dbReference>
<keyword evidence="5 10" id="KW-0067">ATP-binding</keyword>
<reference evidence="16 17" key="1">
    <citation type="submission" date="2020-04" db="EMBL/GenBank/DDBJ databases">
        <title>MicrobeNet Type strains.</title>
        <authorList>
            <person name="Nicholson A.C."/>
        </authorList>
    </citation>
    <scope>NUCLEOTIDE SEQUENCE [LARGE SCALE GENOMIC DNA]</scope>
    <source>
        <strain evidence="16 17">JCM 3332</strain>
    </source>
</reference>
<dbReference type="GO" id="GO:0051301">
    <property type="term" value="P:cell division"/>
    <property type="evidence" value="ECO:0007669"/>
    <property type="project" value="UniProtKB-KW"/>
</dbReference>
<feature type="binding site" evidence="10">
    <location>
        <begin position="143"/>
        <end position="149"/>
    </location>
    <ligand>
        <name>ATP</name>
        <dbReference type="ChEBI" id="CHEBI:30616"/>
    </ligand>
</feature>
<dbReference type="UniPathway" id="UPA00219"/>
<accession>A0A846YP69</accession>
<dbReference type="SUPFAM" id="SSF53244">
    <property type="entry name" value="MurD-like peptide ligases, peptide-binding domain"/>
    <property type="match status" value="1"/>
</dbReference>
<comment type="caution">
    <text evidence="16">The sequence shown here is derived from an EMBL/GenBank/DDBJ whole genome shotgun (WGS) entry which is preliminary data.</text>
</comment>
<keyword evidence="17" id="KW-1185">Reference proteome</keyword>
<dbReference type="GO" id="GO:0071555">
    <property type="term" value="P:cell wall organization"/>
    <property type="evidence" value="ECO:0007669"/>
    <property type="project" value="UniProtKB-KW"/>
</dbReference>
<keyword evidence="2 10" id="KW-0436">Ligase</keyword>
<name>A0A846YP69_9NOCA</name>
<dbReference type="Pfam" id="PF08245">
    <property type="entry name" value="Mur_ligase_M"/>
    <property type="match status" value="1"/>
</dbReference>
<comment type="subcellular location">
    <subcellularLocation>
        <location evidence="10 11">Cytoplasm</location>
    </subcellularLocation>
</comment>
<keyword evidence="1 10" id="KW-0963">Cytoplasm</keyword>
<comment type="pathway">
    <text evidence="10 11">Cell wall biogenesis; peptidoglycan biosynthesis.</text>
</comment>
<dbReference type="InterPro" id="IPR000713">
    <property type="entry name" value="Mur_ligase_N"/>
</dbReference>
<dbReference type="GO" id="GO:0005524">
    <property type="term" value="F:ATP binding"/>
    <property type="evidence" value="ECO:0007669"/>
    <property type="project" value="UniProtKB-UniRule"/>
</dbReference>
<evidence type="ECO:0000256" key="6">
    <source>
        <dbReference type="ARBA" id="ARBA00022960"/>
    </source>
</evidence>
<dbReference type="GO" id="GO:0005737">
    <property type="term" value="C:cytoplasm"/>
    <property type="evidence" value="ECO:0007669"/>
    <property type="project" value="UniProtKB-SubCell"/>
</dbReference>
<feature type="compositionally biased region" description="Low complexity" evidence="12">
    <location>
        <begin position="503"/>
        <end position="524"/>
    </location>
</feature>